<accession>A0A8K0C6D8</accession>
<keyword evidence="6" id="KW-0695">RNA-directed DNA polymerase</keyword>
<reference evidence="9" key="1">
    <citation type="submission" date="2019-08" db="EMBL/GenBank/DDBJ databases">
        <title>The genome of the North American firefly Photinus pyralis.</title>
        <authorList>
            <consortium name="Photinus pyralis genome working group"/>
            <person name="Fallon T.R."/>
            <person name="Sander Lower S.E."/>
            <person name="Weng J.-K."/>
        </authorList>
    </citation>
    <scope>NUCLEOTIDE SEQUENCE</scope>
    <source>
        <strain evidence="9">TRF0915ILg1</strain>
        <tissue evidence="9">Whole body</tissue>
    </source>
</reference>
<comment type="caution">
    <text evidence="9">The sequence shown here is derived from an EMBL/GenBank/DDBJ whole genome shotgun (WGS) entry which is preliminary data.</text>
</comment>
<evidence type="ECO:0000313" key="10">
    <source>
        <dbReference type="Proteomes" id="UP000801492"/>
    </source>
</evidence>
<dbReference type="GO" id="GO:0004519">
    <property type="term" value="F:endonuclease activity"/>
    <property type="evidence" value="ECO:0007669"/>
    <property type="project" value="UniProtKB-KW"/>
</dbReference>
<evidence type="ECO:0000256" key="5">
    <source>
        <dbReference type="ARBA" id="ARBA00022801"/>
    </source>
</evidence>
<organism evidence="9 10">
    <name type="scientific">Ignelater luminosus</name>
    <name type="common">Cucubano</name>
    <name type="synonym">Pyrophorus luminosus</name>
    <dbReference type="NCBI Taxonomy" id="2038154"/>
    <lineage>
        <taxon>Eukaryota</taxon>
        <taxon>Metazoa</taxon>
        <taxon>Ecdysozoa</taxon>
        <taxon>Arthropoda</taxon>
        <taxon>Hexapoda</taxon>
        <taxon>Insecta</taxon>
        <taxon>Pterygota</taxon>
        <taxon>Neoptera</taxon>
        <taxon>Endopterygota</taxon>
        <taxon>Coleoptera</taxon>
        <taxon>Polyphaga</taxon>
        <taxon>Elateriformia</taxon>
        <taxon>Elateroidea</taxon>
        <taxon>Elateridae</taxon>
        <taxon>Agrypninae</taxon>
        <taxon>Pyrophorini</taxon>
        <taxon>Ignelater</taxon>
    </lineage>
</organism>
<evidence type="ECO:0000256" key="3">
    <source>
        <dbReference type="ARBA" id="ARBA00022722"/>
    </source>
</evidence>
<evidence type="ECO:0000256" key="6">
    <source>
        <dbReference type="ARBA" id="ARBA00022918"/>
    </source>
</evidence>
<evidence type="ECO:0000256" key="4">
    <source>
        <dbReference type="ARBA" id="ARBA00022759"/>
    </source>
</evidence>
<feature type="region of interest" description="Disordered" evidence="7">
    <location>
        <begin position="36"/>
        <end position="76"/>
    </location>
</feature>
<keyword evidence="5" id="KW-0378">Hydrolase</keyword>
<keyword evidence="2" id="KW-0548">Nucleotidyltransferase</keyword>
<dbReference type="InterPro" id="IPR050951">
    <property type="entry name" value="Retrovirus_Pol_polyprotein"/>
</dbReference>
<dbReference type="GO" id="GO:0016787">
    <property type="term" value="F:hydrolase activity"/>
    <property type="evidence" value="ECO:0007669"/>
    <property type="project" value="UniProtKB-KW"/>
</dbReference>
<dbReference type="OrthoDB" id="8057069at2759"/>
<dbReference type="EMBL" id="VTPC01090697">
    <property type="protein sequence ID" value="KAF2881810.1"/>
    <property type="molecule type" value="Genomic_DNA"/>
</dbReference>
<feature type="compositionally biased region" description="Polar residues" evidence="7">
    <location>
        <begin position="37"/>
        <end position="46"/>
    </location>
</feature>
<dbReference type="InterPro" id="IPR043502">
    <property type="entry name" value="DNA/RNA_pol_sf"/>
</dbReference>
<dbReference type="SUPFAM" id="SSF56672">
    <property type="entry name" value="DNA/RNA polymerases"/>
    <property type="match status" value="1"/>
</dbReference>
<keyword evidence="4" id="KW-0255">Endonuclease</keyword>
<dbReference type="GO" id="GO:0003964">
    <property type="term" value="F:RNA-directed DNA polymerase activity"/>
    <property type="evidence" value="ECO:0007669"/>
    <property type="project" value="UniProtKB-KW"/>
</dbReference>
<evidence type="ECO:0000256" key="1">
    <source>
        <dbReference type="ARBA" id="ARBA00022679"/>
    </source>
</evidence>
<dbReference type="Pfam" id="PF17917">
    <property type="entry name" value="RT_RNaseH"/>
    <property type="match status" value="1"/>
</dbReference>
<evidence type="ECO:0000259" key="8">
    <source>
        <dbReference type="Pfam" id="PF17917"/>
    </source>
</evidence>
<dbReference type="AlphaFoldDB" id="A0A8K0C6D8"/>
<protein>
    <recommendedName>
        <fullName evidence="8">Reverse transcriptase RNase H-like domain-containing protein</fullName>
    </recommendedName>
</protein>
<keyword evidence="3" id="KW-0540">Nuclease</keyword>
<keyword evidence="10" id="KW-1185">Reference proteome</keyword>
<evidence type="ECO:0000313" key="9">
    <source>
        <dbReference type="EMBL" id="KAF2881810.1"/>
    </source>
</evidence>
<evidence type="ECO:0000256" key="2">
    <source>
        <dbReference type="ARBA" id="ARBA00022695"/>
    </source>
</evidence>
<feature type="domain" description="Reverse transcriptase RNase H-like" evidence="8">
    <location>
        <begin position="529"/>
        <end position="598"/>
    </location>
</feature>
<dbReference type="PANTHER" id="PTHR37984:SF5">
    <property type="entry name" value="PROTEIN NYNRIN-LIKE"/>
    <property type="match status" value="1"/>
</dbReference>
<name>A0A8K0C6D8_IGNLU</name>
<keyword evidence="1" id="KW-0808">Transferase</keyword>
<gene>
    <name evidence="9" type="ORF">ILUMI_24366</name>
</gene>
<dbReference type="InterPro" id="IPR041373">
    <property type="entry name" value="RT_RNaseH"/>
</dbReference>
<sequence>MLILVLETCEFWGLGLICPVRNEDALNCVRQERECSHPTTRKSSNGHPRGVSGNFRKRRGPSNCSDQDKESPRMRWCSRGHPEDYCSYSGRIPVSDLQRLPPAGLLLERLEKGNSSHHTQFPGERPNSSLSPITLLPELGKVFERVIKELIIRETGENELHHPNQHGFCKEKSTVHAINRLIQTVRGSENKYVALLSADISGAFYDIRHSIIGNKKSYNCRPTRGLLLLVLKMTKPKQRNEEAHDTIAVQPPVMLSQEQFQEMISAIQPRPIPNTRSSQGASIHQVGSFVNCHQTFNETLELDVEAFIKAVTFYKDSATWWNGIKDQVISFDNAIDRLRSTFGVKIPPYRIYREIFDHQQDDLTPTDIFICRIRSLFAQLSSTLPEDVQLDMTYGLLSLRIRKRLCRDSIKTSDELSNRARPNNNVPTDVVRIKAKVERVEKSDTPKKAMFSCYRFGPPGVIKSACFKCKSSSTNNKETSVSTIDIFSFYLKQFGEPPRPKEGPILLIDVNGCVGCGLIDMGARQSVTGEGYEEKPVEYTSRLMTPTERKYDTTQREALVIVWACHKFCGYIEDNEVEIAFDHQPLRWLLSLKSSKKIGQMGTRSPILSLQLPHHGSKLEDPDVRKIFECFKGPSRTPDLANWLDRRYLMNNGILYRS</sequence>
<dbReference type="PANTHER" id="PTHR37984">
    <property type="entry name" value="PROTEIN CBG26694"/>
    <property type="match status" value="1"/>
</dbReference>
<evidence type="ECO:0000256" key="7">
    <source>
        <dbReference type="SAM" id="MobiDB-lite"/>
    </source>
</evidence>
<dbReference type="Proteomes" id="UP000801492">
    <property type="component" value="Unassembled WGS sequence"/>
</dbReference>
<proteinExistence type="predicted"/>